<dbReference type="FunCoup" id="A0A5J5F3H0">
    <property type="interactions" value="287"/>
</dbReference>
<dbReference type="InterPro" id="IPR019529">
    <property type="entry name" value="Syntaxin-18_N"/>
</dbReference>
<comment type="subcellular location">
    <subcellularLocation>
        <location evidence="1">Membrane</location>
        <topology evidence="1">Single-pass type IV membrane protein</topology>
    </subcellularLocation>
</comment>
<organism evidence="11 12">
    <name type="scientific">Sphaerosporella brunnea</name>
    <dbReference type="NCBI Taxonomy" id="1250544"/>
    <lineage>
        <taxon>Eukaryota</taxon>
        <taxon>Fungi</taxon>
        <taxon>Dikarya</taxon>
        <taxon>Ascomycota</taxon>
        <taxon>Pezizomycotina</taxon>
        <taxon>Pezizomycetes</taxon>
        <taxon>Pezizales</taxon>
        <taxon>Pyronemataceae</taxon>
        <taxon>Sphaerosporella</taxon>
    </lineage>
</organism>
<dbReference type="EMBL" id="VXIS01000041">
    <property type="protein sequence ID" value="KAA8910884.1"/>
    <property type="molecule type" value="Genomic_DNA"/>
</dbReference>
<evidence type="ECO:0000256" key="7">
    <source>
        <dbReference type="ARBA" id="ARBA00023054"/>
    </source>
</evidence>
<keyword evidence="5" id="KW-0653">Protein transport</keyword>
<dbReference type="InParanoid" id="A0A5J5F3H0"/>
<dbReference type="InterPro" id="IPR000727">
    <property type="entry name" value="T_SNARE_dom"/>
</dbReference>
<dbReference type="AlphaFoldDB" id="A0A5J5F3H0"/>
<dbReference type="SMART" id="SM00397">
    <property type="entry name" value="t_SNARE"/>
    <property type="match status" value="1"/>
</dbReference>
<dbReference type="GO" id="GO:0031201">
    <property type="term" value="C:SNARE complex"/>
    <property type="evidence" value="ECO:0007669"/>
    <property type="project" value="TreeGrafter"/>
</dbReference>
<gene>
    <name evidence="11" type="ORF">FN846DRAFT_493748</name>
</gene>
<keyword evidence="4 9" id="KW-0812">Transmembrane</keyword>
<dbReference type="GO" id="GO:0006890">
    <property type="term" value="P:retrograde vesicle-mediated transport, Golgi to endoplasmic reticulum"/>
    <property type="evidence" value="ECO:0007669"/>
    <property type="project" value="TreeGrafter"/>
</dbReference>
<sequence>MSDITPLFSTLLTQRSAAPIPPNRQPPAPADEFLKEAYRIATHIASLTRHLQSTRQSYLSTARAPVSRLPTSSTTGAYLTDAQRDALDAETKKIIRSTLSLILRLESAEKVRVQTETKIFQKKHSSLKSLWGDESAKEREEAAMKIVAAHRESLIWFLKNRLEKASEEQRERQEIRLQRQIERGKSLLHKAPAGVKVAGAARVNLEEEERREVEALSPDQLRIFEKENEGMLKHYEDTLEQVRTAESSLLEISELQTQLATNLATQNVHIDNLIMDSLNTTENIERGNKELKKASEKASFARSAFLGIVVFCSVVFVWDWFI</sequence>
<evidence type="ECO:0000313" key="12">
    <source>
        <dbReference type="Proteomes" id="UP000326924"/>
    </source>
</evidence>
<keyword evidence="12" id="KW-1185">Reference proteome</keyword>
<keyword evidence="8 9" id="KW-0472">Membrane</keyword>
<feature type="domain" description="T-SNARE coiled-coil homology" evidence="10">
    <location>
        <begin position="232"/>
        <end position="294"/>
    </location>
</feature>
<dbReference type="Pfam" id="PF10496">
    <property type="entry name" value="Syntaxin-18_N"/>
    <property type="match status" value="1"/>
</dbReference>
<feature type="transmembrane region" description="Helical" evidence="9">
    <location>
        <begin position="300"/>
        <end position="321"/>
    </location>
</feature>
<evidence type="ECO:0000256" key="8">
    <source>
        <dbReference type="ARBA" id="ARBA00023136"/>
    </source>
</evidence>
<keyword evidence="6 9" id="KW-1133">Transmembrane helix</keyword>
<evidence type="ECO:0000256" key="4">
    <source>
        <dbReference type="ARBA" id="ARBA00022692"/>
    </source>
</evidence>
<dbReference type="SUPFAM" id="SSF58038">
    <property type="entry name" value="SNARE fusion complex"/>
    <property type="match status" value="1"/>
</dbReference>
<reference evidence="11 12" key="1">
    <citation type="submission" date="2019-09" db="EMBL/GenBank/DDBJ databases">
        <title>Draft genome of the ectomycorrhizal ascomycete Sphaerosporella brunnea.</title>
        <authorList>
            <consortium name="DOE Joint Genome Institute"/>
            <person name="Benucci G.M."/>
            <person name="Marozzi G."/>
            <person name="Antonielli L."/>
            <person name="Sanchez S."/>
            <person name="Marco P."/>
            <person name="Wang X."/>
            <person name="Falini L.B."/>
            <person name="Barry K."/>
            <person name="Haridas S."/>
            <person name="Lipzen A."/>
            <person name="Labutti K."/>
            <person name="Grigoriev I.V."/>
            <person name="Murat C."/>
            <person name="Martin F."/>
            <person name="Albertini E."/>
            <person name="Donnini D."/>
            <person name="Bonito G."/>
        </authorList>
    </citation>
    <scope>NUCLEOTIDE SEQUENCE [LARGE SCALE GENOMIC DNA]</scope>
    <source>
        <strain evidence="11 12">Sb_GMNB300</strain>
    </source>
</reference>
<evidence type="ECO:0000256" key="3">
    <source>
        <dbReference type="ARBA" id="ARBA00022448"/>
    </source>
</evidence>
<keyword evidence="3" id="KW-0813">Transport</keyword>
<comment type="similarity">
    <text evidence="2">Belongs to the syntaxin family.</text>
</comment>
<protein>
    <recommendedName>
        <fullName evidence="10">t-SNARE coiled-coil homology domain-containing protein</fullName>
    </recommendedName>
</protein>
<keyword evidence="7" id="KW-0175">Coiled coil</keyword>
<accession>A0A5J5F3H0</accession>
<dbReference type="OrthoDB" id="342981at2759"/>
<evidence type="ECO:0000256" key="2">
    <source>
        <dbReference type="ARBA" id="ARBA00009063"/>
    </source>
</evidence>
<evidence type="ECO:0000256" key="1">
    <source>
        <dbReference type="ARBA" id="ARBA00004211"/>
    </source>
</evidence>
<name>A0A5J5F3H0_9PEZI</name>
<dbReference type="Proteomes" id="UP000326924">
    <property type="component" value="Unassembled WGS sequence"/>
</dbReference>
<evidence type="ECO:0000256" key="6">
    <source>
        <dbReference type="ARBA" id="ARBA00022989"/>
    </source>
</evidence>
<comment type="caution">
    <text evidence="11">The sequence shown here is derived from an EMBL/GenBank/DDBJ whole genome shotgun (WGS) entry which is preliminary data.</text>
</comment>
<dbReference type="PANTHER" id="PTHR15959">
    <property type="entry name" value="SYNTAXIN-18"/>
    <property type="match status" value="1"/>
</dbReference>
<dbReference type="GO" id="GO:0005783">
    <property type="term" value="C:endoplasmic reticulum"/>
    <property type="evidence" value="ECO:0007669"/>
    <property type="project" value="TreeGrafter"/>
</dbReference>
<dbReference type="Gene3D" id="1.20.5.110">
    <property type="match status" value="1"/>
</dbReference>
<proteinExistence type="inferred from homology"/>
<evidence type="ECO:0000259" key="10">
    <source>
        <dbReference type="PROSITE" id="PS50192"/>
    </source>
</evidence>
<dbReference type="PANTHER" id="PTHR15959:SF0">
    <property type="entry name" value="SYNTAXIN-18"/>
    <property type="match status" value="1"/>
</dbReference>
<dbReference type="GO" id="GO:0015031">
    <property type="term" value="P:protein transport"/>
    <property type="evidence" value="ECO:0007669"/>
    <property type="project" value="UniProtKB-KW"/>
</dbReference>
<evidence type="ECO:0000256" key="5">
    <source>
        <dbReference type="ARBA" id="ARBA00022927"/>
    </source>
</evidence>
<evidence type="ECO:0000256" key="9">
    <source>
        <dbReference type="SAM" id="Phobius"/>
    </source>
</evidence>
<dbReference type="PROSITE" id="PS50192">
    <property type="entry name" value="T_SNARE"/>
    <property type="match status" value="1"/>
</dbReference>
<evidence type="ECO:0000313" key="11">
    <source>
        <dbReference type="EMBL" id="KAA8910884.1"/>
    </source>
</evidence>